<feature type="domain" description="Methyltransferase type 12" evidence="1">
    <location>
        <begin position="50"/>
        <end position="147"/>
    </location>
</feature>
<keyword evidence="3" id="KW-1185">Reference proteome</keyword>
<name>A0A328U2L3_9BACL</name>
<dbReference type="SUPFAM" id="SSF53335">
    <property type="entry name" value="S-adenosyl-L-methionine-dependent methyltransferases"/>
    <property type="match status" value="1"/>
</dbReference>
<evidence type="ECO:0000259" key="1">
    <source>
        <dbReference type="Pfam" id="PF08242"/>
    </source>
</evidence>
<dbReference type="PANTHER" id="PTHR43861">
    <property type="entry name" value="TRANS-ACONITATE 2-METHYLTRANSFERASE-RELATED"/>
    <property type="match status" value="1"/>
</dbReference>
<dbReference type="Gene3D" id="3.40.50.150">
    <property type="entry name" value="Vaccinia Virus protein VP39"/>
    <property type="match status" value="1"/>
</dbReference>
<dbReference type="GO" id="GO:0032259">
    <property type="term" value="P:methylation"/>
    <property type="evidence" value="ECO:0007669"/>
    <property type="project" value="UniProtKB-KW"/>
</dbReference>
<dbReference type="InterPro" id="IPR029063">
    <property type="entry name" value="SAM-dependent_MTases_sf"/>
</dbReference>
<dbReference type="CDD" id="cd02440">
    <property type="entry name" value="AdoMet_MTases"/>
    <property type="match status" value="1"/>
</dbReference>
<keyword evidence="2" id="KW-0808">Transferase</keyword>
<dbReference type="InterPro" id="IPR013217">
    <property type="entry name" value="Methyltransf_12"/>
</dbReference>
<dbReference type="AlphaFoldDB" id="A0A328U2L3"/>
<accession>A0A328U2L3</accession>
<dbReference type="EMBL" id="QLUW01000001">
    <property type="protein sequence ID" value="RAP77037.1"/>
    <property type="molecule type" value="Genomic_DNA"/>
</dbReference>
<protein>
    <submittedName>
        <fullName evidence="2">Class I SAM-dependent methyltransferase</fullName>
    </submittedName>
</protein>
<reference evidence="2 3" key="1">
    <citation type="submission" date="2018-06" db="EMBL/GenBank/DDBJ databases">
        <title>Paenibacillus montanisoli sp. nov., isolated from mountain area soil.</title>
        <authorList>
            <person name="Wu M."/>
        </authorList>
    </citation>
    <scope>NUCLEOTIDE SEQUENCE [LARGE SCALE GENOMIC DNA]</scope>
    <source>
        <strain evidence="2 3">RA17</strain>
    </source>
</reference>
<dbReference type="GO" id="GO:0008168">
    <property type="term" value="F:methyltransferase activity"/>
    <property type="evidence" value="ECO:0007669"/>
    <property type="project" value="UniProtKB-KW"/>
</dbReference>
<comment type="caution">
    <text evidence="2">The sequence shown here is derived from an EMBL/GenBank/DDBJ whole genome shotgun (WGS) entry which is preliminary data.</text>
</comment>
<dbReference type="RefSeq" id="WP_112880035.1">
    <property type="nucleotide sequence ID" value="NZ_QLUW01000001.1"/>
</dbReference>
<evidence type="ECO:0000313" key="3">
    <source>
        <dbReference type="Proteomes" id="UP000249260"/>
    </source>
</evidence>
<dbReference type="OrthoDB" id="213472at2"/>
<dbReference type="Proteomes" id="UP000249260">
    <property type="component" value="Unassembled WGS sequence"/>
</dbReference>
<gene>
    <name evidence="2" type="ORF">DL346_00585</name>
</gene>
<organism evidence="2 3">
    <name type="scientific">Paenibacillus montanisoli</name>
    <dbReference type="NCBI Taxonomy" id="2081970"/>
    <lineage>
        <taxon>Bacteria</taxon>
        <taxon>Bacillati</taxon>
        <taxon>Bacillota</taxon>
        <taxon>Bacilli</taxon>
        <taxon>Bacillales</taxon>
        <taxon>Paenibacillaceae</taxon>
        <taxon>Paenibacillus</taxon>
    </lineage>
</organism>
<evidence type="ECO:0000313" key="2">
    <source>
        <dbReference type="EMBL" id="RAP77037.1"/>
    </source>
</evidence>
<proteinExistence type="predicted"/>
<dbReference type="Pfam" id="PF08242">
    <property type="entry name" value="Methyltransf_12"/>
    <property type="match status" value="1"/>
</dbReference>
<sequence>MGNHVDDHFNSEFAEKYEAGIRITLPTYDQIFPLASSFLRTRVADNANLLIVGAGGGAELLSLSQANPNWQFTGVDPSDPMINLAKYKVDQAGIAEKVHLFHGFTNQLPAEPVYDGATCILVLHHVQDDGSKLELLTSIADRLKPGSPLVLVTRYGDREAPEFQLITEAMIQRLLSQGGNIEEINQALEVYLNMPFVSEERTKQLLIEAGFHQITHFFKTYHFGGWFATLK</sequence>
<keyword evidence="2" id="KW-0489">Methyltransferase</keyword>